<dbReference type="InterPro" id="IPR000109">
    <property type="entry name" value="POT_fam"/>
</dbReference>
<protein>
    <submittedName>
        <fullName evidence="7">Protein nrt1/ ptr family 7.3</fullName>
    </submittedName>
</protein>
<evidence type="ECO:0000313" key="7">
    <source>
        <dbReference type="EMBL" id="GFP91080.1"/>
    </source>
</evidence>
<dbReference type="InterPro" id="IPR036259">
    <property type="entry name" value="MFS_trans_sf"/>
</dbReference>
<sequence length="110" mass="12068">MTSLFVEQGAAIENDLDSFKVPPSSMSAFEIVSAAAFILIHRRLVDPIVATVRKSGGGLMEIEWMGIDLAIAIMSMVAADIVESFRTMFFGPLLIQCSHLGIHLKKLKFQ</sequence>
<accession>A0A830BUF1</accession>
<name>A0A830BUF1_9LAMI</name>
<evidence type="ECO:0000256" key="4">
    <source>
        <dbReference type="ARBA" id="ARBA00022989"/>
    </source>
</evidence>
<evidence type="ECO:0000256" key="6">
    <source>
        <dbReference type="ARBA" id="ARBA00044504"/>
    </source>
</evidence>
<proteinExistence type="inferred from homology"/>
<gene>
    <name evidence="7" type="ORF">PHJA_001252000</name>
</gene>
<evidence type="ECO:0000256" key="2">
    <source>
        <dbReference type="ARBA" id="ARBA00005982"/>
    </source>
</evidence>
<dbReference type="PANTHER" id="PTHR11654">
    <property type="entry name" value="OLIGOPEPTIDE TRANSPORTER-RELATED"/>
    <property type="match status" value="1"/>
</dbReference>
<dbReference type="Gene3D" id="1.20.1250.20">
    <property type="entry name" value="MFS general substrate transporter like domains"/>
    <property type="match status" value="1"/>
</dbReference>
<dbReference type="AlphaFoldDB" id="A0A830BUF1"/>
<keyword evidence="8" id="KW-1185">Reference proteome</keyword>
<comment type="subcellular location">
    <subcellularLocation>
        <location evidence="1">Membrane</location>
        <topology evidence="1">Multi-pass membrane protein</topology>
    </subcellularLocation>
</comment>
<reference evidence="7" key="1">
    <citation type="submission" date="2020-07" db="EMBL/GenBank/DDBJ databases">
        <title>Ethylene signaling mediates host invasion by parasitic plants.</title>
        <authorList>
            <person name="Yoshida S."/>
        </authorList>
    </citation>
    <scope>NUCLEOTIDE SEQUENCE</scope>
    <source>
        <strain evidence="7">Okayama</strain>
    </source>
</reference>
<dbReference type="Proteomes" id="UP000653305">
    <property type="component" value="Unassembled WGS sequence"/>
</dbReference>
<organism evidence="7 8">
    <name type="scientific">Phtheirospermum japonicum</name>
    <dbReference type="NCBI Taxonomy" id="374723"/>
    <lineage>
        <taxon>Eukaryota</taxon>
        <taxon>Viridiplantae</taxon>
        <taxon>Streptophyta</taxon>
        <taxon>Embryophyta</taxon>
        <taxon>Tracheophyta</taxon>
        <taxon>Spermatophyta</taxon>
        <taxon>Magnoliopsida</taxon>
        <taxon>eudicotyledons</taxon>
        <taxon>Gunneridae</taxon>
        <taxon>Pentapetalae</taxon>
        <taxon>asterids</taxon>
        <taxon>lamiids</taxon>
        <taxon>Lamiales</taxon>
        <taxon>Orobanchaceae</taxon>
        <taxon>Orobanchaceae incertae sedis</taxon>
        <taxon>Phtheirospermum</taxon>
    </lineage>
</organism>
<dbReference type="Pfam" id="PF00854">
    <property type="entry name" value="PTR2"/>
    <property type="match status" value="1"/>
</dbReference>
<comment type="similarity">
    <text evidence="2">Belongs to the major facilitator superfamily. Proton-dependent oligopeptide transporter (POT/PTR) (TC 2.A.17) family.</text>
</comment>
<dbReference type="GO" id="GO:0022857">
    <property type="term" value="F:transmembrane transporter activity"/>
    <property type="evidence" value="ECO:0007669"/>
    <property type="project" value="InterPro"/>
</dbReference>
<evidence type="ECO:0000313" key="8">
    <source>
        <dbReference type="Proteomes" id="UP000653305"/>
    </source>
</evidence>
<keyword evidence="4" id="KW-1133">Transmembrane helix</keyword>
<keyword evidence="3" id="KW-0812">Transmembrane</keyword>
<evidence type="ECO:0000256" key="1">
    <source>
        <dbReference type="ARBA" id="ARBA00004141"/>
    </source>
</evidence>
<evidence type="ECO:0000256" key="3">
    <source>
        <dbReference type="ARBA" id="ARBA00022692"/>
    </source>
</evidence>
<keyword evidence="5" id="KW-0472">Membrane</keyword>
<dbReference type="EMBL" id="BMAC01000234">
    <property type="protein sequence ID" value="GFP91080.1"/>
    <property type="molecule type" value="Genomic_DNA"/>
</dbReference>
<comment type="similarity">
    <text evidence="6">Belongs to the major facilitator superfamily. Phosphate:H(+) symporter (TC 2.A.1.9) family.</text>
</comment>
<comment type="caution">
    <text evidence="7">The sequence shown here is derived from an EMBL/GenBank/DDBJ whole genome shotgun (WGS) entry which is preliminary data.</text>
</comment>
<dbReference type="GO" id="GO:0016020">
    <property type="term" value="C:membrane"/>
    <property type="evidence" value="ECO:0007669"/>
    <property type="project" value="UniProtKB-SubCell"/>
</dbReference>
<dbReference type="OrthoDB" id="1817279at2759"/>
<evidence type="ECO:0000256" key="5">
    <source>
        <dbReference type="ARBA" id="ARBA00023136"/>
    </source>
</evidence>